<evidence type="ECO:0000313" key="3">
    <source>
        <dbReference type="Proteomes" id="UP001153620"/>
    </source>
</evidence>
<organism evidence="2 3">
    <name type="scientific">Chironomus riparius</name>
    <dbReference type="NCBI Taxonomy" id="315576"/>
    <lineage>
        <taxon>Eukaryota</taxon>
        <taxon>Metazoa</taxon>
        <taxon>Ecdysozoa</taxon>
        <taxon>Arthropoda</taxon>
        <taxon>Hexapoda</taxon>
        <taxon>Insecta</taxon>
        <taxon>Pterygota</taxon>
        <taxon>Neoptera</taxon>
        <taxon>Endopterygota</taxon>
        <taxon>Diptera</taxon>
        <taxon>Nematocera</taxon>
        <taxon>Chironomoidea</taxon>
        <taxon>Chironomidae</taxon>
        <taxon>Chironominae</taxon>
        <taxon>Chironomus</taxon>
    </lineage>
</organism>
<reference evidence="2" key="1">
    <citation type="submission" date="2022-01" db="EMBL/GenBank/DDBJ databases">
        <authorList>
            <person name="King R."/>
        </authorList>
    </citation>
    <scope>NUCLEOTIDE SEQUENCE</scope>
</reference>
<dbReference type="Gene3D" id="3.40.525.10">
    <property type="entry name" value="CRAL-TRIO lipid binding domain"/>
    <property type="match status" value="1"/>
</dbReference>
<dbReference type="InterPro" id="IPR036865">
    <property type="entry name" value="CRAL-TRIO_dom_sf"/>
</dbReference>
<dbReference type="Gene3D" id="1.10.8.20">
    <property type="entry name" value="N-terminal domain of phosphatidylinositol transfer protein sec14p"/>
    <property type="match status" value="1"/>
</dbReference>
<dbReference type="GO" id="GO:0016020">
    <property type="term" value="C:membrane"/>
    <property type="evidence" value="ECO:0007669"/>
    <property type="project" value="TreeGrafter"/>
</dbReference>
<dbReference type="AlphaFoldDB" id="A0A9N9RVF2"/>
<gene>
    <name evidence="2" type="ORF">CHIRRI_LOCUS8733</name>
</gene>
<dbReference type="EMBL" id="OU895878">
    <property type="protein sequence ID" value="CAG9805866.1"/>
    <property type="molecule type" value="Genomic_DNA"/>
</dbReference>
<reference evidence="2" key="2">
    <citation type="submission" date="2022-10" db="EMBL/GenBank/DDBJ databases">
        <authorList>
            <consortium name="ENA_rothamsted_submissions"/>
            <consortium name="culmorum"/>
            <person name="King R."/>
        </authorList>
    </citation>
    <scope>NUCLEOTIDE SEQUENCE</scope>
</reference>
<sequence length="304" mass="35929">MSLLFDMFARFRDILKSAYSYKEALERENLTQETVNLLRDKLKSSKVVPQSLADKQLIFFLTTYKNDVDKSAALLESCYKLKRSAPEFFKDRDVDAKDIQNCLDNQYYITLPVTPDNHMLIYHSLKNNDPNSYNFDSAAKTFIMMNEAYNYYHGPRPEVIYLFDLKGLSFRFLFKPSVSTMRKGIKFLEGGMPYNIKAVHVFNTVSFFDWIIAIVKPLLNSELLEKLHLHHSDLDYDKFHEQYVPKTHLPKEYGGTLGTLEELQQQSRERLMNLKDYFIYEEQQSNFEFDQFVDEHLYEIQNVD</sequence>
<dbReference type="OrthoDB" id="1434354at2759"/>
<accession>A0A9N9RVF2</accession>
<feature type="domain" description="CRAL-TRIO" evidence="1">
    <location>
        <begin position="118"/>
        <end position="261"/>
    </location>
</feature>
<dbReference type="CDD" id="cd00170">
    <property type="entry name" value="SEC14"/>
    <property type="match status" value="1"/>
</dbReference>
<dbReference type="InterPro" id="IPR036273">
    <property type="entry name" value="CRAL/TRIO_N_dom_sf"/>
</dbReference>
<dbReference type="PANTHER" id="PTHR10174">
    <property type="entry name" value="ALPHA-TOCOPHEROL TRANSFER PROTEIN-RELATED"/>
    <property type="match status" value="1"/>
</dbReference>
<dbReference type="GO" id="GO:1902936">
    <property type="term" value="F:phosphatidylinositol bisphosphate binding"/>
    <property type="evidence" value="ECO:0007669"/>
    <property type="project" value="TreeGrafter"/>
</dbReference>
<protein>
    <recommendedName>
        <fullName evidence="1">CRAL-TRIO domain-containing protein</fullName>
    </recommendedName>
</protein>
<dbReference type="SUPFAM" id="SSF46938">
    <property type="entry name" value="CRAL/TRIO N-terminal domain"/>
    <property type="match status" value="1"/>
</dbReference>
<dbReference type="PRINTS" id="PR00180">
    <property type="entry name" value="CRETINALDHBP"/>
</dbReference>
<dbReference type="SUPFAM" id="SSF52087">
    <property type="entry name" value="CRAL/TRIO domain"/>
    <property type="match status" value="1"/>
</dbReference>
<dbReference type="Pfam" id="PF00650">
    <property type="entry name" value="CRAL_TRIO"/>
    <property type="match status" value="1"/>
</dbReference>
<proteinExistence type="predicted"/>
<dbReference type="SMART" id="SM00516">
    <property type="entry name" value="SEC14"/>
    <property type="match status" value="1"/>
</dbReference>
<dbReference type="InterPro" id="IPR001251">
    <property type="entry name" value="CRAL-TRIO_dom"/>
</dbReference>
<dbReference type="PROSITE" id="PS50191">
    <property type="entry name" value="CRAL_TRIO"/>
    <property type="match status" value="1"/>
</dbReference>
<dbReference type="Proteomes" id="UP001153620">
    <property type="component" value="Chromosome 2"/>
</dbReference>
<evidence type="ECO:0000313" key="2">
    <source>
        <dbReference type="EMBL" id="CAG9805866.1"/>
    </source>
</evidence>
<evidence type="ECO:0000259" key="1">
    <source>
        <dbReference type="PROSITE" id="PS50191"/>
    </source>
</evidence>
<keyword evidence="3" id="KW-1185">Reference proteome</keyword>
<dbReference type="PANTHER" id="PTHR10174:SF130">
    <property type="entry name" value="ALPHA-TOCOPHEROL TRANSFER PROTEIN-LIKE"/>
    <property type="match status" value="1"/>
</dbReference>
<name>A0A9N9RVF2_9DIPT</name>